<dbReference type="SUPFAM" id="SSF56935">
    <property type="entry name" value="Porins"/>
    <property type="match status" value="1"/>
</dbReference>
<proteinExistence type="predicted"/>
<evidence type="ECO:0000313" key="3">
    <source>
        <dbReference type="Proteomes" id="UP001528920"/>
    </source>
</evidence>
<feature type="signal peptide" evidence="1">
    <location>
        <begin position="1"/>
        <end position="19"/>
    </location>
</feature>
<comment type="caution">
    <text evidence="2">The sequence shown here is derived from an EMBL/GenBank/DDBJ whole genome shotgun (WGS) entry which is preliminary data.</text>
</comment>
<sequence length="269" mass="30513">MKQFYLLLLIACYSLNALSENHIAGARSKSMGNSSVALVDIWGGYHNQATLAKLNKRSFGAYYENRFATKELSTKAFHFNYPTKLGTFAVTYSQFGFNLYKESKIGVAYSRALGKHFWAGLQFDQITKQLNSEYGSQSQYTFEAGLLAEVFPDFHLGFHIFNPIQAEFTMLDYNDKIPSIARFGFSWKLSDQTIISSEIEKDLDKDMRTKIGMEYKITDRLLLRAGINNHPNTISLGMGFTFKLLQTNISFSRHPVLGYSPTADVNISF</sequence>
<name>A0ABT5VVF0_9BACT</name>
<dbReference type="EMBL" id="JAKJSC010000001">
    <property type="protein sequence ID" value="MDE5418289.1"/>
    <property type="molecule type" value="Genomic_DNA"/>
</dbReference>
<reference evidence="2 3" key="1">
    <citation type="submission" date="2022-01" db="EMBL/GenBank/DDBJ databases">
        <title>Labilibaculum sp. nov, a marine bacterium isolated from Antarctica.</title>
        <authorList>
            <person name="Dai W."/>
        </authorList>
    </citation>
    <scope>NUCLEOTIDE SEQUENCE [LARGE SCALE GENOMIC DNA]</scope>
    <source>
        <strain evidence="2 3">DW002</strain>
    </source>
</reference>
<evidence type="ECO:0000313" key="2">
    <source>
        <dbReference type="EMBL" id="MDE5418289.1"/>
    </source>
</evidence>
<accession>A0ABT5VVF0</accession>
<evidence type="ECO:0000256" key="1">
    <source>
        <dbReference type="SAM" id="SignalP"/>
    </source>
</evidence>
<dbReference type="RefSeq" id="WP_275109615.1">
    <property type="nucleotide sequence ID" value="NZ_JAKJSC010000001.1"/>
</dbReference>
<evidence type="ECO:0008006" key="4">
    <source>
        <dbReference type="Google" id="ProtNLM"/>
    </source>
</evidence>
<keyword evidence="3" id="KW-1185">Reference proteome</keyword>
<keyword evidence="1" id="KW-0732">Signal</keyword>
<dbReference type="Proteomes" id="UP001528920">
    <property type="component" value="Unassembled WGS sequence"/>
</dbReference>
<protein>
    <recommendedName>
        <fullName evidence="4">Outer membrane protein beta-barrel domain-containing protein</fullName>
    </recommendedName>
</protein>
<feature type="chain" id="PRO_5046782968" description="Outer membrane protein beta-barrel domain-containing protein" evidence="1">
    <location>
        <begin position="20"/>
        <end position="269"/>
    </location>
</feature>
<dbReference type="Gene3D" id="2.40.160.60">
    <property type="entry name" value="Outer membrane protein transport protein (OMPP1/FadL/TodX)"/>
    <property type="match status" value="1"/>
</dbReference>
<gene>
    <name evidence="2" type="ORF">L3049_09730</name>
</gene>
<organism evidence="2 3">
    <name type="scientific">Paralabilibaculum antarcticum</name>
    <dbReference type="NCBI Taxonomy" id="2912572"/>
    <lineage>
        <taxon>Bacteria</taxon>
        <taxon>Pseudomonadati</taxon>
        <taxon>Bacteroidota</taxon>
        <taxon>Bacteroidia</taxon>
        <taxon>Marinilabiliales</taxon>
        <taxon>Marinifilaceae</taxon>
        <taxon>Paralabilibaculum</taxon>
    </lineage>
</organism>